<evidence type="ECO:0000256" key="7">
    <source>
        <dbReference type="SAM" id="MobiDB-lite"/>
    </source>
</evidence>
<keyword evidence="5 8" id="KW-0472">Membrane</keyword>
<dbReference type="EMBL" id="JAKMUS010000017">
    <property type="protein sequence ID" value="MCZ9294673.1"/>
    <property type="molecule type" value="Genomic_DNA"/>
</dbReference>
<dbReference type="GO" id="GO:0005886">
    <property type="term" value="C:plasma membrane"/>
    <property type="evidence" value="ECO:0007669"/>
    <property type="project" value="UniProtKB-SubCell"/>
</dbReference>
<dbReference type="InterPro" id="IPR049453">
    <property type="entry name" value="Memb_transporter_dom"/>
</dbReference>
<evidence type="ECO:0000256" key="1">
    <source>
        <dbReference type="ARBA" id="ARBA00004651"/>
    </source>
</evidence>
<accession>A0A9X3LXQ2</accession>
<keyword evidence="4 8" id="KW-1133">Transmembrane helix</keyword>
<organism evidence="10 11">
    <name type="scientific">Corynebacterium meitnerae</name>
    <dbReference type="NCBI Taxonomy" id="2913498"/>
    <lineage>
        <taxon>Bacteria</taxon>
        <taxon>Bacillati</taxon>
        <taxon>Actinomycetota</taxon>
        <taxon>Actinomycetes</taxon>
        <taxon>Mycobacteriales</taxon>
        <taxon>Corynebacteriaceae</taxon>
        <taxon>Corynebacterium</taxon>
    </lineage>
</organism>
<keyword evidence="11" id="KW-1185">Reference proteome</keyword>
<gene>
    <name evidence="10" type="ORF">L8U60_09275</name>
</gene>
<keyword evidence="2" id="KW-1003">Cell membrane</keyword>
<keyword evidence="3 8" id="KW-0812">Transmembrane</keyword>
<dbReference type="PANTHER" id="PTHR30509:SF9">
    <property type="entry name" value="MULTIDRUG RESISTANCE PROTEIN MDTO"/>
    <property type="match status" value="1"/>
</dbReference>
<evidence type="ECO:0000256" key="4">
    <source>
        <dbReference type="ARBA" id="ARBA00022989"/>
    </source>
</evidence>
<evidence type="ECO:0000259" key="9">
    <source>
        <dbReference type="Pfam" id="PF13515"/>
    </source>
</evidence>
<evidence type="ECO:0000313" key="10">
    <source>
        <dbReference type="EMBL" id="MCZ9294673.1"/>
    </source>
</evidence>
<dbReference type="AlphaFoldDB" id="A0A9X3LXQ2"/>
<evidence type="ECO:0000256" key="5">
    <source>
        <dbReference type="ARBA" id="ARBA00023136"/>
    </source>
</evidence>
<evidence type="ECO:0000256" key="2">
    <source>
        <dbReference type="ARBA" id="ARBA00022475"/>
    </source>
</evidence>
<feature type="transmembrane region" description="Helical" evidence="8">
    <location>
        <begin position="53"/>
        <end position="71"/>
    </location>
</feature>
<comment type="caution">
    <text evidence="10">The sequence shown here is derived from an EMBL/GenBank/DDBJ whole genome shotgun (WGS) entry which is preliminary data.</text>
</comment>
<feature type="region of interest" description="Disordered" evidence="7">
    <location>
        <begin position="407"/>
        <end position="429"/>
    </location>
</feature>
<sequence length="429" mass="45325">MNRVRMSTRQRMAAVEDSLEARLKRVLQRFWPALQVGVAAGLAFFIASEWAGHGQPFFAPISVVIIVGLSGGERIKRALDMSLGCILGVLVGDLVFAPLGPGGWQIALAVCGSMLFASFFSKSMLVANQVAIGSILISTIMPPDAAVTGLDRAVDAFIGSAVGLAVVALVPSAPLTAARQEISKVLAILSSVLDDVSTGISRQNPTEMALALEAIRGTQSDIDAISTATKSGEESTQLSPFLWGSRRDVQSLSRIVPSTDNAVRTTRVLARRALVLVEDQDIVSPKQLWILDQLSSIALELSDLFEAKTKVSRAQGIPAVANRLRALAAETGLEVLDLDCQPPHGPYSPCQGPNADEVNATVHQPTDKSREATLSAAVILAQSRSLIVDLLKICGWSRESAVAMLKPTSETPAYPPELGTGDVGGQGSD</sequence>
<comment type="similarity">
    <text evidence="6">Belongs to the YccS/YhfK family.</text>
</comment>
<evidence type="ECO:0000256" key="8">
    <source>
        <dbReference type="SAM" id="Phobius"/>
    </source>
</evidence>
<evidence type="ECO:0000313" key="11">
    <source>
        <dbReference type="Proteomes" id="UP001146468"/>
    </source>
</evidence>
<feature type="transmembrane region" description="Helical" evidence="8">
    <location>
        <begin position="30"/>
        <end position="47"/>
    </location>
</feature>
<dbReference type="PANTHER" id="PTHR30509">
    <property type="entry name" value="P-HYDROXYBENZOIC ACID EFFLUX PUMP SUBUNIT-RELATED"/>
    <property type="match status" value="1"/>
</dbReference>
<feature type="domain" description="Integral membrane bound transporter" evidence="9">
    <location>
        <begin position="43"/>
        <end position="166"/>
    </location>
</feature>
<comment type="subcellular location">
    <subcellularLocation>
        <location evidence="1">Cell membrane</location>
        <topology evidence="1">Multi-pass membrane protein</topology>
    </subcellularLocation>
</comment>
<reference evidence="10" key="1">
    <citation type="submission" date="2022-02" db="EMBL/GenBank/DDBJ databases">
        <title>Corynebacterium sp. from urogenital microbiome.</title>
        <authorList>
            <person name="Cappelli E.A."/>
            <person name="Ribeiro T.G."/>
            <person name="Peixe L."/>
        </authorList>
    </citation>
    <scope>NUCLEOTIDE SEQUENCE</scope>
    <source>
        <strain evidence="10">C8Ua_172</strain>
    </source>
</reference>
<evidence type="ECO:0000256" key="3">
    <source>
        <dbReference type="ARBA" id="ARBA00022692"/>
    </source>
</evidence>
<protein>
    <submittedName>
        <fullName evidence="10">FUSC family protein</fullName>
    </submittedName>
</protein>
<dbReference type="Pfam" id="PF13515">
    <property type="entry name" value="FUSC_2"/>
    <property type="match status" value="1"/>
</dbReference>
<evidence type="ECO:0000256" key="6">
    <source>
        <dbReference type="ARBA" id="ARBA00043993"/>
    </source>
</evidence>
<proteinExistence type="inferred from homology"/>
<dbReference type="Proteomes" id="UP001146468">
    <property type="component" value="Unassembled WGS sequence"/>
</dbReference>
<feature type="transmembrane region" description="Helical" evidence="8">
    <location>
        <begin position="78"/>
        <end position="97"/>
    </location>
</feature>
<name>A0A9X3LXQ2_9CORY</name>